<keyword evidence="2" id="KW-0808">Transferase</keyword>
<protein>
    <submittedName>
        <fullName evidence="2">Nucleotidyltransferase domain-containing protein</fullName>
    </submittedName>
</protein>
<dbReference type="Gene3D" id="3.30.460.10">
    <property type="entry name" value="Beta Polymerase, domain 2"/>
    <property type="match status" value="1"/>
</dbReference>
<feature type="domain" description="Polymerase nucleotidyl transferase" evidence="1">
    <location>
        <begin position="10"/>
        <end position="74"/>
    </location>
</feature>
<dbReference type="Pfam" id="PF01909">
    <property type="entry name" value="NTP_transf_2"/>
    <property type="match status" value="1"/>
</dbReference>
<gene>
    <name evidence="2" type="ORF">SAMN05518684_10487</name>
</gene>
<dbReference type="STRING" id="1601833.SAMN05518684_10487"/>
<dbReference type="OrthoDB" id="43980at2"/>
<accession>A0A1H9S8T0</accession>
<evidence type="ECO:0000313" key="3">
    <source>
        <dbReference type="Proteomes" id="UP000198571"/>
    </source>
</evidence>
<organism evidence="2 3">
    <name type="scientific">Salipaludibacillus aurantiacus</name>
    <dbReference type="NCBI Taxonomy" id="1601833"/>
    <lineage>
        <taxon>Bacteria</taxon>
        <taxon>Bacillati</taxon>
        <taxon>Bacillota</taxon>
        <taxon>Bacilli</taxon>
        <taxon>Bacillales</taxon>
        <taxon>Bacillaceae</taxon>
    </lineage>
</organism>
<reference evidence="3" key="1">
    <citation type="submission" date="2016-10" db="EMBL/GenBank/DDBJ databases">
        <authorList>
            <person name="Varghese N."/>
            <person name="Submissions S."/>
        </authorList>
    </citation>
    <scope>NUCLEOTIDE SEQUENCE [LARGE SCALE GENOMIC DNA]</scope>
    <source>
        <strain evidence="3">S9</strain>
    </source>
</reference>
<dbReference type="CDD" id="cd05403">
    <property type="entry name" value="NT_KNTase_like"/>
    <property type="match status" value="1"/>
</dbReference>
<name>A0A1H9S8T0_9BACI</name>
<keyword evidence="3" id="KW-1185">Reference proteome</keyword>
<evidence type="ECO:0000313" key="2">
    <source>
        <dbReference type="EMBL" id="SER81318.1"/>
    </source>
</evidence>
<dbReference type="InterPro" id="IPR002934">
    <property type="entry name" value="Polymerase_NTP_transf_dom"/>
</dbReference>
<dbReference type="SUPFAM" id="SSF81301">
    <property type="entry name" value="Nucleotidyltransferase"/>
    <property type="match status" value="1"/>
</dbReference>
<dbReference type="RefSeq" id="WP_093048768.1">
    <property type="nucleotide sequence ID" value="NZ_FOGT01000004.1"/>
</dbReference>
<evidence type="ECO:0000259" key="1">
    <source>
        <dbReference type="Pfam" id="PF01909"/>
    </source>
</evidence>
<dbReference type="GO" id="GO:0016779">
    <property type="term" value="F:nucleotidyltransferase activity"/>
    <property type="evidence" value="ECO:0007669"/>
    <property type="project" value="InterPro"/>
</dbReference>
<dbReference type="AlphaFoldDB" id="A0A1H9S8T0"/>
<dbReference type="Proteomes" id="UP000198571">
    <property type="component" value="Unassembled WGS sequence"/>
</dbReference>
<sequence>MRIPEKTAARKFLEDTFPKCTVALLGGSAARGELNDGSDLDILVLDPSKSASFRKCFNMSDWKIEAFVFHPDSFFFALEVSRMEAIPTIPRIAAESVILKDDGSAKDIQQSADDCLKTGPYEWAEDKKAFLRFMISDLLEDLEKGKEDSEKIYTACKLFDTVPEFLLRTEGRWLGYGKWVHRSLVDFDNNFAAKFKEAFQKFIKTGDNVPFITLIDRILEPHGGRLFEGYTDRL</sequence>
<dbReference type="InterPro" id="IPR043519">
    <property type="entry name" value="NT_sf"/>
</dbReference>
<dbReference type="EMBL" id="FOGT01000004">
    <property type="protein sequence ID" value="SER81318.1"/>
    <property type="molecule type" value="Genomic_DNA"/>
</dbReference>
<proteinExistence type="predicted"/>